<keyword evidence="2" id="KW-1185">Reference proteome</keyword>
<dbReference type="AlphaFoldDB" id="A0A4C1ZS22"/>
<evidence type="ECO:0000313" key="1">
    <source>
        <dbReference type="EMBL" id="GBP90212.1"/>
    </source>
</evidence>
<dbReference type="OrthoDB" id="7313410at2759"/>
<dbReference type="Proteomes" id="UP000299102">
    <property type="component" value="Unassembled WGS sequence"/>
</dbReference>
<reference evidence="1 2" key="1">
    <citation type="journal article" date="2019" name="Commun. Biol.">
        <title>The bagworm genome reveals a unique fibroin gene that provides high tensile strength.</title>
        <authorList>
            <person name="Kono N."/>
            <person name="Nakamura H."/>
            <person name="Ohtoshi R."/>
            <person name="Tomita M."/>
            <person name="Numata K."/>
            <person name="Arakawa K."/>
        </authorList>
    </citation>
    <scope>NUCLEOTIDE SEQUENCE [LARGE SCALE GENOMIC DNA]</scope>
</reference>
<organism evidence="1 2">
    <name type="scientific">Eumeta variegata</name>
    <name type="common">Bagworm moth</name>
    <name type="synonym">Eumeta japonica</name>
    <dbReference type="NCBI Taxonomy" id="151549"/>
    <lineage>
        <taxon>Eukaryota</taxon>
        <taxon>Metazoa</taxon>
        <taxon>Ecdysozoa</taxon>
        <taxon>Arthropoda</taxon>
        <taxon>Hexapoda</taxon>
        <taxon>Insecta</taxon>
        <taxon>Pterygota</taxon>
        <taxon>Neoptera</taxon>
        <taxon>Endopterygota</taxon>
        <taxon>Lepidoptera</taxon>
        <taxon>Glossata</taxon>
        <taxon>Ditrysia</taxon>
        <taxon>Tineoidea</taxon>
        <taxon>Psychidae</taxon>
        <taxon>Oiketicinae</taxon>
        <taxon>Eumeta</taxon>
    </lineage>
</organism>
<evidence type="ECO:0000313" key="2">
    <source>
        <dbReference type="Proteomes" id="UP000299102"/>
    </source>
</evidence>
<comment type="caution">
    <text evidence="1">The sequence shown here is derived from an EMBL/GenBank/DDBJ whole genome shotgun (WGS) entry which is preliminary data.</text>
</comment>
<accession>A0A4C1ZS22</accession>
<evidence type="ECO:0008006" key="3">
    <source>
        <dbReference type="Google" id="ProtNLM"/>
    </source>
</evidence>
<name>A0A4C1ZS22_EUMVA</name>
<sequence length="224" mass="24962">MAAKHARQQRDRQMSVHCSPISLDTLTASKITRDELAKRQCVANHACLWATVGLTSTTLYVLKHSKFTDCFARLSIIVHEVRKSIFVADDYVVRIGSRLYRGAVDLPLLRRQGTNTTRSRGCKIDGIRYNKATAVDERTGDVYFGSENGLYKYDSGSNTAVDIGLYNINILKLVIRNGEMYLIDADDHMLYRVMDNATAVTKVGSGRQLCSSMSITARIVISST</sequence>
<proteinExistence type="predicted"/>
<gene>
    <name evidence="1" type="ORF">EVAR_49736_1</name>
</gene>
<protein>
    <recommendedName>
        <fullName evidence="3">Ommochrome-binding protein</fullName>
    </recommendedName>
</protein>
<dbReference type="EMBL" id="BGZK01002066">
    <property type="protein sequence ID" value="GBP90212.1"/>
    <property type="molecule type" value="Genomic_DNA"/>
</dbReference>